<dbReference type="PANTHER" id="PTHR43033:SF1">
    <property type="entry name" value="TRNA(ILE)-LYSIDINE SYNTHASE-RELATED"/>
    <property type="match status" value="1"/>
</dbReference>
<feature type="binding site" evidence="8">
    <location>
        <begin position="18"/>
        <end position="23"/>
    </location>
    <ligand>
        <name>ATP</name>
        <dbReference type="ChEBI" id="CHEBI:30616"/>
    </ligand>
</feature>
<protein>
    <recommendedName>
        <fullName evidence="8">tRNA(Ile)-lysidine synthase</fullName>
        <ecNumber evidence="8">6.3.4.19</ecNumber>
    </recommendedName>
    <alternativeName>
        <fullName evidence="8">tRNA(Ile)-2-lysyl-cytidine synthase</fullName>
    </alternativeName>
    <alternativeName>
        <fullName evidence="8">tRNA(Ile)-lysidine synthetase</fullName>
    </alternativeName>
</protein>
<dbReference type="CDD" id="cd01992">
    <property type="entry name" value="TilS_N"/>
    <property type="match status" value="1"/>
</dbReference>
<dbReference type="Pfam" id="PF09179">
    <property type="entry name" value="TilS"/>
    <property type="match status" value="1"/>
</dbReference>
<comment type="subcellular location">
    <subcellularLocation>
        <location evidence="1 8">Cytoplasm</location>
    </subcellularLocation>
</comment>
<dbReference type="SUPFAM" id="SSF52402">
    <property type="entry name" value="Adenine nucleotide alpha hydrolases-like"/>
    <property type="match status" value="1"/>
</dbReference>
<comment type="function">
    <text evidence="8">Ligates lysine onto the cytidine present at position 34 of the AUA codon-specific tRNA(Ile) that contains the anticodon CAU, in an ATP-dependent manner. Cytidine is converted to lysidine, thus changing the amino acid specificity of the tRNA from methionine to isoleucine.</text>
</comment>
<dbReference type="GO" id="GO:0032267">
    <property type="term" value="F:tRNA(Ile)-lysidine synthase activity"/>
    <property type="evidence" value="ECO:0007669"/>
    <property type="project" value="UniProtKB-EC"/>
</dbReference>
<evidence type="ECO:0000256" key="6">
    <source>
        <dbReference type="ARBA" id="ARBA00022840"/>
    </source>
</evidence>
<evidence type="ECO:0000313" key="11">
    <source>
        <dbReference type="Proteomes" id="UP000615989"/>
    </source>
</evidence>
<dbReference type="InterPro" id="IPR012795">
    <property type="entry name" value="tRNA_Ile_lys_synt_N"/>
</dbReference>
<dbReference type="SUPFAM" id="SSF82829">
    <property type="entry name" value="MesJ substrate recognition domain-like"/>
    <property type="match status" value="1"/>
</dbReference>
<accession>A0ABX1PF98</accession>
<keyword evidence="6 8" id="KW-0067">ATP-binding</keyword>
<dbReference type="Pfam" id="PF11734">
    <property type="entry name" value="TilS_C"/>
    <property type="match status" value="1"/>
</dbReference>
<sequence length="424" mass="46269">MLAAAAVAPRQRLCVAFSGGADSTTLLHLLARLRPRFGFDLCAAHVHHGLSPNADAWLEFCARQCAALGVAFHPFREQVARDHPAGLEAAAREVRHGALARVACDWLVFGHHQDDQAETLLFRLLRGTGLRGAAAMAAVEPGSPGRLRPLLGVRRADIRTFAQAASLEWIEDESNADPRHARNLLRHRVFPLIGAAFPGAVPALARASGHFREADGLLGDLAALDCAACGGWPLQRDRLLALSDERVRNVLRWRIREMGGEAPARARLVEAVRQLRTAEEAPLYLPLGAVACCAYRGRLWLEPPRDGAPEQPLAWRQEPVQRWGAGVVRFEPVTGAGLGRAALQRAVDVALVPRWPGLTLRQDRGRPRRSFKNLCQEAGIPAWLRPRLPVLRVDGEAAWIGEIGVAAEFRCGPGEAGVLPVWQR</sequence>
<name>A0ABX1PF98_9RHOO</name>
<evidence type="ECO:0000313" key="10">
    <source>
        <dbReference type="EMBL" id="NMG23169.1"/>
    </source>
</evidence>
<dbReference type="NCBIfam" id="TIGR02432">
    <property type="entry name" value="lysidine_TilS_N"/>
    <property type="match status" value="1"/>
</dbReference>
<comment type="domain">
    <text evidence="8">The N-terminal region contains the highly conserved SGGXDS motif, predicted to be a P-loop motif involved in ATP binding.</text>
</comment>
<dbReference type="NCBIfam" id="TIGR02433">
    <property type="entry name" value="lysidine_TilS_C"/>
    <property type="match status" value="1"/>
</dbReference>
<organism evidence="10 11">
    <name type="scientific">Aromatoleum anaerobium</name>
    <dbReference type="NCBI Taxonomy" id="182180"/>
    <lineage>
        <taxon>Bacteria</taxon>
        <taxon>Pseudomonadati</taxon>
        <taxon>Pseudomonadota</taxon>
        <taxon>Betaproteobacteria</taxon>
        <taxon>Rhodocyclales</taxon>
        <taxon>Rhodocyclaceae</taxon>
        <taxon>Aromatoleum</taxon>
    </lineage>
</organism>
<evidence type="ECO:0000256" key="7">
    <source>
        <dbReference type="ARBA" id="ARBA00048539"/>
    </source>
</evidence>
<keyword evidence="2 8" id="KW-0963">Cytoplasm</keyword>
<dbReference type="EMBL" id="WTVG01000001">
    <property type="protein sequence ID" value="NMG23169.1"/>
    <property type="molecule type" value="Genomic_DNA"/>
</dbReference>
<evidence type="ECO:0000259" key="9">
    <source>
        <dbReference type="SMART" id="SM00977"/>
    </source>
</evidence>
<dbReference type="Proteomes" id="UP000615989">
    <property type="component" value="Unassembled WGS sequence"/>
</dbReference>
<dbReference type="InterPro" id="IPR011063">
    <property type="entry name" value="TilS/TtcA_N"/>
</dbReference>
<dbReference type="InterPro" id="IPR015262">
    <property type="entry name" value="tRNA_Ile_lys_synt_subst-bd"/>
</dbReference>
<comment type="catalytic activity">
    <reaction evidence="7 8">
        <text>cytidine(34) in tRNA(Ile2) + L-lysine + ATP = lysidine(34) in tRNA(Ile2) + AMP + diphosphate + H(+)</text>
        <dbReference type="Rhea" id="RHEA:43744"/>
        <dbReference type="Rhea" id="RHEA-COMP:10625"/>
        <dbReference type="Rhea" id="RHEA-COMP:10670"/>
        <dbReference type="ChEBI" id="CHEBI:15378"/>
        <dbReference type="ChEBI" id="CHEBI:30616"/>
        <dbReference type="ChEBI" id="CHEBI:32551"/>
        <dbReference type="ChEBI" id="CHEBI:33019"/>
        <dbReference type="ChEBI" id="CHEBI:82748"/>
        <dbReference type="ChEBI" id="CHEBI:83665"/>
        <dbReference type="ChEBI" id="CHEBI:456215"/>
        <dbReference type="EC" id="6.3.4.19"/>
    </reaction>
</comment>
<gene>
    <name evidence="8 10" type="primary">tilS</name>
    <name evidence="10" type="ORF">GO606_00260</name>
</gene>
<dbReference type="InterPro" id="IPR012094">
    <property type="entry name" value="tRNA_Ile_lys_synt"/>
</dbReference>
<keyword evidence="3 8" id="KW-0436">Ligase</keyword>
<dbReference type="InterPro" id="IPR014729">
    <property type="entry name" value="Rossmann-like_a/b/a_fold"/>
</dbReference>
<dbReference type="Pfam" id="PF01171">
    <property type="entry name" value="ATP_bind_3"/>
    <property type="match status" value="1"/>
</dbReference>
<dbReference type="EC" id="6.3.4.19" evidence="8"/>
<keyword evidence="5 8" id="KW-0547">Nucleotide-binding</keyword>
<evidence type="ECO:0000256" key="3">
    <source>
        <dbReference type="ARBA" id="ARBA00022598"/>
    </source>
</evidence>
<reference evidence="10" key="1">
    <citation type="submission" date="2019-12" db="EMBL/GenBank/DDBJ databases">
        <title>Comparative genomics gives insights into the taxonomy of the Azoarcus-Aromatoleum group and reveals separate origins of nif in the plant-associated Azoarcus and non-plant-associated Aromatoleum sub-groups.</title>
        <authorList>
            <person name="Lafos M."/>
            <person name="Maluk M."/>
            <person name="Batista M."/>
            <person name="Junghare M."/>
            <person name="Carmona M."/>
            <person name="Faoro H."/>
            <person name="Cruz L.M."/>
            <person name="Battistoni F."/>
            <person name="De Souza E."/>
            <person name="Pedrosa F."/>
            <person name="Chen W.-M."/>
            <person name="Poole P.S."/>
            <person name="Dixon R.A."/>
            <person name="James E.K."/>
        </authorList>
    </citation>
    <scope>NUCLEOTIDE SEQUENCE</scope>
    <source>
        <strain evidence="10">LuFRes1</strain>
    </source>
</reference>
<evidence type="ECO:0000256" key="2">
    <source>
        <dbReference type="ARBA" id="ARBA00022490"/>
    </source>
</evidence>
<dbReference type="RefSeq" id="WP_169116690.1">
    <property type="nucleotide sequence ID" value="NZ_WTVG02000040.1"/>
</dbReference>
<evidence type="ECO:0000256" key="5">
    <source>
        <dbReference type="ARBA" id="ARBA00022741"/>
    </source>
</evidence>
<comment type="caution">
    <text evidence="10">The sequence shown here is derived from an EMBL/GenBank/DDBJ whole genome shotgun (WGS) entry which is preliminary data.</text>
</comment>
<dbReference type="SMART" id="SM00977">
    <property type="entry name" value="TilS_C"/>
    <property type="match status" value="1"/>
</dbReference>
<evidence type="ECO:0000256" key="1">
    <source>
        <dbReference type="ARBA" id="ARBA00004496"/>
    </source>
</evidence>
<keyword evidence="4 8" id="KW-0819">tRNA processing</keyword>
<keyword evidence="11" id="KW-1185">Reference proteome</keyword>
<comment type="similarity">
    <text evidence="8">Belongs to the tRNA(Ile)-lysidine synthase family.</text>
</comment>
<dbReference type="InterPro" id="IPR012796">
    <property type="entry name" value="Lysidine-tRNA-synth_C"/>
</dbReference>
<dbReference type="HAMAP" id="MF_01161">
    <property type="entry name" value="tRNA_Ile_lys_synt"/>
    <property type="match status" value="1"/>
</dbReference>
<feature type="domain" description="Lysidine-tRNA(Ile) synthetase C-terminal" evidence="9">
    <location>
        <begin position="349"/>
        <end position="422"/>
    </location>
</feature>
<dbReference type="Gene3D" id="3.40.50.620">
    <property type="entry name" value="HUPs"/>
    <property type="match status" value="1"/>
</dbReference>
<proteinExistence type="inferred from homology"/>
<evidence type="ECO:0000256" key="4">
    <source>
        <dbReference type="ARBA" id="ARBA00022694"/>
    </source>
</evidence>
<dbReference type="Gene3D" id="1.20.59.20">
    <property type="match status" value="1"/>
</dbReference>
<evidence type="ECO:0000256" key="8">
    <source>
        <dbReference type="HAMAP-Rule" id="MF_01161"/>
    </source>
</evidence>
<dbReference type="SUPFAM" id="SSF56037">
    <property type="entry name" value="PheT/TilS domain"/>
    <property type="match status" value="1"/>
</dbReference>
<dbReference type="PANTHER" id="PTHR43033">
    <property type="entry name" value="TRNA(ILE)-LYSIDINE SYNTHASE-RELATED"/>
    <property type="match status" value="1"/>
</dbReference>